<dbReference type="Pfam" id="PF10384">
    <property type="entry name" value="Scm3"/>
    <property type="match status" value="1"/>
</dbReference>
<dbReference type="AlphaFoldDB" id="A0A9P3PMR2"/>
<feature type="region of interest" description="Disordered" evidence="1">
    <location>
        <begin position="130"/>
        <end position="743"/>
    </location>
</feature>
<feature type="compositionally biased region" description="Low complexity" evidence="1">
    <location>
        <begin position="48"/>
        <end position="66"/>
    </location>
</feature>
<comment type="caution">
    <text evidence="2">The sequence shown here is derived from an EMBL/GenBank/DDBJ whole genome shotgun (WGS) entry which is preliminary data.</text>
</comment>
<reference evidence="2" key="1">
    <citation type="submission" date="2022-07" db="EMBL/GenBank/DDBJ databases">
        <title>The genome of Lyophyllum shimeji provides insight into the initial evolution of ectomycorrhizal fungal genome.</title>
        <authorList>
            <person name="Kobayashi Y."/>
            <person name="Shibata T."/>
            <person name="Hirakawa H."/>
            <person name="Shigenobu S."/>
            <person name="Nishiyama T."/>
            <person name="Yamada A."/>
            <person name="Hasebe M."/>
            <person name="Kawaguchi M."/>
        </authorList>
    </citation>
    <scope>NUCLEOTIDE SEQUENCE</scope>
    <source>
        <strain evidence="2">AT787</strain>
    </source>
</reference>
<feature type="compositionally biased region" description="Low complexity" evidence="1">
    <location>
        <begin position="19"/>
        <end position="32"/>
    </location>
</feature>
<feature type="region of interest" description="Disordered" evidence="1">
    <location>
        <begin position="763"/>
        <end position="985"/>
    </location>
</feature>
<gene>
    <name evidence="2" type="ORF">LshimejAT787_0503760</name>
</gene>
<organism evidence="2 3">
    <name type="scientific">Lyophyllum shimeji</name>
    <name type="common">Hon-shimeji</name>
    <name type="synonym">Tricholoma shimeji</name>
    <dbReference type="NCBI Taxonomy" id="47721"/>
    <lineage>
        <taxon>Eukaryota</taxon>
        <taxon>Fungi</taxon>
        <taxon>Dikarya</taxon>
        <taxon>Basidiomycota</taxon>
        <taxon>Agaricomycotina</taxon>
        <taxon>Agaricomycetes</taxon>
        <taxon>Agaricomycetidae</taxon>
        <taxon>Agaricales</taxon>
        <taxon>Tricholomatineae</taxon>
        <taxon>Lyophyllaceae</taxon>
        <taxon>Lyophyllum</taxon>
    </lineage>
</organism>
<proteinExistence type="predicted"/>
<dbReference type="EMBL" id="BRPK01000005">
    <property type="protein sequence ID" value="GLB38511.1"/>
    <property type="molecule type" value="Genomic_DNA"/>
</dbReference>
<feature type="compositionally biased region" description="Polar residues" evidence="1">
    <location>
        <begin position="436"/>
        <end position="452"/>
    </location>
</feature>
<feature type="compositionally biased region" description="Polar residues" evidence="1">
    <location>
        <begin position="331"/>
        <end position="351"/>
    </location>
</feature>
<feature type="compositionally biased region" description="Low complexity" evidence="1">
    <location>
        <begin position="373"/>
        <end position="383"/>
    </location>
</feature>
<feature type="compositionally biased region" description="Basic and acidic residues" evidence="1">
    <location>
        <begin position="167"/>
        <end position="200"/>
    </location>
</feature>
<protein>
    <submittedName>
        <fullName evidence="2">Uncharacterized protein</fullName>
    </submittedName>
</protein>
<evidence type="ECO:0000313" key="3">
    <source>
        <dbReference type="Proteomes" id="UP001063166"/>
    </source>
</evidence>
<feature type="compositionally biased region" description="Low complexity" evidence="1">
    <location>
        <begin position="832"/>
        <end position="842"/>
    </location>
</feature>
<keyword evidence="3" id="KW-1185">Reference proteome</keyword>
<feature type="compositionally biased region" description="Acidic residues" evidence="1">
    <location>
        <begin position="229"/>
        <end position="242"/>
    </location>
</feature>
<feature type="compositionally biased region" description="Basic and acidic residues" evidence="1">
    <location>
        <begin position="418"/>
        <end position="428"/>
    </location>
</feature>
<evidence type="ECO:0000313" key="2">
    <source>
        <dbReference type="EMBL" id="GLB38511.1"/>
    </source>
</evidence>
<feature type="compositionally biased region" description="Polar residues" evidence="1">
    <location>
        <begin position="635"/>
        <end position="644"/>
    </location>
</feature>
<dbReference type="OrthoDB" id="2420608at2759"/>
<accession>A0A9P3PMR2</accession>
<feature type="compositionally biased region" description="Low complexity" evidence="1">
    <location>
        <begin position="944"/>
        <end position="954"/>
    </location>
</feature>
<feature type="compositionally biased region" description="Basic and acidic residues" evidence="1">
    <location>
        <begin position="467"/>
        <end position="476"/>
    </location>
</feature>
<feature type="compositionally biased region" description="Basic and acidic residues" evidence="1">
    <location>
        <begin position="908"/>
        <end position="918"/>
    </location>
</feature>
<feature type="compositionally biased region" description="Basic and acidic residues" evidence="1">
    <location>
        <begin position="926"/>
        <end position="943"/>
    </location>
</feature>
<feature type="compositionally biased region" description="Basic residues" evidence="1">
    <location>
        <begin position="669"/>
        <end position="680"/>
    </location>
</feature>
<feature type="region of interest" description="Disordered" evidence="1">
    <location>
        <begin position="1"/>
        <end position="71"/>
    </location>
</feature>
<feature type="compositionally biased region" description="Basic and acidic residues" evidence="1">
    <location>
        <begin position="882"/>
        <end position="893"/>
    </location>
</feature>
<dbReference type="GO" id="GO:0042393">
    <property type="term" value="F:histone binding"/>
    <property type="evidence" value="ECO:0007669"/>
    <property type="project" value="InterPro"/>
</dbReference>
<feature type="compositionally biased region" description="Basic and acidic residues" evidence="1">
    <location>
        <begin position="576"/>
        <end position="585"/>
    </location>
</feature>
<feature type="compositionally biased region" description="Acidic residues" evidence="1">
    <location>
        <begin position="265"/>
        <end position="277"/>
    </location>
</feature>
<feature type="compositionally biased region" description="Pro residues" evidence="1">
    <location>
        <begin position="717"/>
        <end position="726"/>
    </location>
</feature>
<dbReference type="GO" id="GO:0005634">
    <property type="term" value="C:nucleus"/>
    <property type="evidence" value="ECO:0007669"/>
    <property type="project" value="InterPro"/>
</dbReference>
<feature type="compositionally biased region" description="Basic residues" evidence="1">
    <location>
        <begin position="554"/>
        <end position="565"/>
    </location>
</feature>
<feature type="compositionally biased region" description="Acidic residues" evidence="1">
    <location>
        <begin position="133"/>
        <end position="153"/>
    </location>
</feature>
<dbReference type="InterPro" id="IPR018465">
    <property type="entry name" value="Scm3/HJURP"/>
</dbReference>
<feature type="compositionally biased region" description="Pro residues" evidence="1">
    <location>
        <begin position="733"/>
        <end position="743"/>
    </location>
</feature>
<name>A0A9P3PMR2_LYOSH</name>
<sequence length="985" mass="107637">MDNSKPAPRPEPNLALITPSASPPSRSFFPQPYRIPDQASPTKRPRLSSAPRQLPARASSSSSSAADVADLHKAREESTLRLLDVWAGLAEQYNIPPEEDDIIDIRTGKVVKDRGVLRGSRTLSFGAFAAAAAEDEEGEAEEDNEEDEVDELDSFAQAEMPDIDLGADERKVPPVTEMDPRDAEDLREFLEAERKRKELYGYEVDETEGSVYESQGEEVYPEDSQHEPTDDDANPEVDEEDDVSHQLDDGRTPPQPVEPVYVDSGSDDELANWEQDEATAVYSVAKKEDSDSEVEILEPSPKGASLSPEIPVVPLTSTKTKSRGVSERPSFATQRQLQTPPQSHTSSSIPSATPDDYFVQLPPDSSSPPRSPSPSSSRYDSSPIKSQQVRQHSSKPRPERKKSEKLDLDSTPPIPRLDLSKISKDPSRAKSKSRATSHTPAASGSASISLSTAKKGPKQSALAEAKVAQEPRKKPNVEVVIEQRTPFRPRKTSITPTEGKKSDAANQKVKGTPKPAISTKAKGKQKTTSADEPVDSFPEAVDTTPASPPAARTKTPHSPRSRSRRSSLSNFVLSKEAGDRLHEHANATSRYSKYSDLAGMESASMAGKKRKRIVSTAETDMVTNEAPPPESSAAQPGSRNPSTSRARHHSSDGGSPGPDYAKAPEVKQKGKWKSTSKPRSRSSDYEAGGDSSQEEYEKHQQRHFSRAPSHFGDHPYYPYPPPTYPPPHRHDQQPPPHMYAPIPDPRAQFIITQAMQQLSALVGGAWTPPHAPPPPGVPVRGSTPYTPSHYRHYRPDAPSSMYSTPTHHAHPYPYSYNPDMSNATLPPDSPDVRSSSPPAASGSGTGGIRQKSILRGQSRGRRVSFRIEEGVVDTMEMPVSPDARHDDSTESRSRQRAARNYRGQSRSPPREHASEAQNRRKGKEKPRREPSETHSEAESEAPSRGRPPTVRGRTPGPPAHGQDARSSTQVPAGAIRGRSRGPARK</sequence>
<dbReference type="Proteomes" id="UP001063166">
    <property type="component" value="Unassembled WGS sequence"/>
</dbReference>
<evidence type="ECO:0000256" key="1">
    <source>
        <dbReference type="SAM" id="MobiDB-lite"/>
    </source>
</evidence>